<feature type="domain" description="SusD-like N-terminal" evidence="7">
    <location>
        <begin position="22"/>
        <end position="224"/>
    </location>
</feature>
<protein>
    <recommendedName>
        <fullName evidence="10">RagB/SusD family nutrient uptake outer membrane protein</fullName>
    </recommendedName>
</protein>
<evidence type="ECO:0000256" key="2">
    <source>
        <dbReference type="ARBA" id="ARBA00006275"/>
    </source>
</evidence>
<dbReference type="AlphaFoldDB" id="A0A2U2B5E2"/>
<gene>
    <name evidence="8" type="ORF">DDZ16_16725</name>
</gene>
<evidence type="ECO:0000256" key="1">
    <source>
        <dbReference type="ARBA" id="ARBA00004442"/>
    </source>
</evidence>
<dbReference type="EMBL" id="QEWP01000017">
    <property type="protein sequence ID" value="PWD98276.1"/>
    <property type="molecule type" value="Genomic_DNA"/>
</dbReference>
<dbReference type="GO" id="GO:0009279">
    <property type="term" value="C:cell outer membrane"/>
    <property type="evidence" value="ECO:0007669"/>
    <property type="project" value="UniProtKB-SubCell"/>
</dbReference>
<dbReference type="RefSeq" id="WP_109265627.1">
    <property type="nucleotide sequence ID" value="NZ_QEWP01000017.1"/>
</dbReference>
<comment type="caution">
    <text evidence="8">The sequence shown here is derived from an EMBL/GenBank/DDBJ whole genome shotgun (WGS) entry which is preliminary data.</text>
</comment>
<keyword evidence="9" id="KW-1185">Reference proteome</keyword>
<keyword evidence="5" id="KW-0998">Cell outer membrane</keyword>
<sequence length="509" mass="57455">MKTYFVYIAIALLGLFATSCEDYLEVDNHTATTEDNFYQTEEDAYAALYAAYSATTEDRGGTNEFEFFLNMCSDDMFTGGASSADGTDIRRFEKHEMLATDWQHDQFWWRAYVGIYRTNIALKKIPGIAFEDENEKKRIIAELKFIRAHIYSNMVRMYENIPLITEPITLADADVGQADPDEVYEQIAKDFLAAIEDLPETVSEDEQGRVTKYAAQALLARIYLFYTGFYSQSEMPGGVTLNSVSALVDDIIENSGHGLVDNFADLWLVSGSDKAYYSQEFVYQIPYSYNGKGASRADVQYYGLRDLSNTSTYASGWGFGTIHPDVYSIFDPADERRNATILDANSEVGADNYTQSYQHTGYYFKKFTPLSEFVDDPAFSGHPDGRPVVRYADVLLMAAELSLKGGSFTQSAQSYYEEVRARAGLSVHPPVSLERVFEERRKEFFGEGLRYWDLLRRGLDVADAAISNDYEAPFDVTFDRETRGVWPIADVQIQLSSSSSKPLKQNAGY</sequence>
<dbReference type="Gene3D" id="1.25.40.390">
    <property type="match status" value="1"/>
</dbReference>
<feature type="domain" description="RagB/SusD" evidence="6">
    <location>
        <begin position="348"/>
        <end position="509"/>
    </location>
</feature>
<evidence type="ECO:0000256" key="5">
    <source>
        <dbReference type="ARBA" id="ARBA00023237"/>
    </source>
</evidence>
<dbReference type="Pfam" id="PF14322">
    <property type="entry name" value="SusD-like_3"/>
    <property type="match status" value="1"/>
</dbReference>
<dbReference type="Proteomes" id="UP000244956">
    <property type="component" value="Unassembled WGS sequence"/>
</dbReference>
<organism evidence="8 9">
    <name type="scientific">Marinilabilia rubra</name>
    <dbReference type="NCBI Taxonomy" id="2162893"/>
    <lineage>
        <taxon>Bacteria</taxon>
        <taxon>Pseudomonadati</taxon>
        <taxon>Bacteroidota</taxon>
        <taxon>Bacteroidia</taxon>
        <taxon>Marinilabiliales</taxon>
        <taxon>Marinilabiliaceae</taxon>
        <taxon>Marinilabilia</taxon>
    </lineage>
</organism>
<evidence type="ECO:0000313" key="9">
    <source>
        <dbReference type="Proteomes" id="UP000244956"/>
    </source>
</evidence>
<dbReference type="Pfam" id="PF07980">
    <property type="entry name" value="SusD_RagB"/>
    <property type="match status" value="1"/>
</dbReference>
<dbReference type="OrthoDB" id="617686at2"/>
<evidence type="ECO:0008006" key="10">
    <source>
        <dbReference type="Google" id="ProtNLM"/>
    </source>
</evidence>
<reference evidence="8 9" key="1">
    <citation type="submission" date="2018-05" db="EMBL/GenBank/DDBJ databases">
        <title>Marinilabilia rubrum sp. nov., isolated from saltern sediment.</title>
        <authorList>
            <person name="Zhang R."/>
        </authorList>
    </citation>
    <scope>NUCLEOTIDE SEQUENCE [LARGE SCALE GENOMIC DNA]</scope>
    <source>
        <strain evidence="8 9">WTE16</strain>
    </source>
</reference>
<accession>A0A2U2B5E2</accession>
<comment type="subcellular location">
    <subcellularLocation>
        <location evidence="1">Cell outer membrane</location>
    </subcellularLocation>
</comment>
<evidence type="ECO:0000313" key="8">
    <source>
        <dbReference type="EMBL" id="PWD98276.1"/>
    </source>
</evidence>
<evidence type="ECO:0000256" key="4">
    <source>
        <dbReference type="ARBA" id="ARBA00023136"/>
    </source>
</evidence>
<keyword evidence="3" id="KW-0732">Signal</keyword>
<keyword evidence="4" id="KW-0472">Membrane</keyword>
<name>A0A2U2B5E2_9BACT</name>
<comment type="similarity">
    <text evidence="2">Belongs to the SusD family.</text>
</comment>
<evidence type="ECO:0000259" key="7">
    <source>
        <dbReference type="Pfam" id="PF14322"/>
    </source>
</evidence>
<proteinExistence type="inferred from homology"/>
<dbReference type="SUPFAM" id="SSF48452">
    <property type="entry name" value="TPR-like"/>
    <property type="match status" value="1"/>
</dbReference>
<evidence type="ECO:0000256" key="3">
    <source>
        <dbReference type="ARBA" id="ARBA00022729"/>
    </source>
</evidence>
<dbReference type="PROSITE" id="PS51257">
    <property type="entry name" value="PROKAR_LIPOPROTEIN"/>
    <property type="match status" value="1"/>
</dbReference>
<dbReference type="InterPro" id="IPR033985">
    <property type="entry name" value="SusD-like_N"/>
</dbReference>
<dbReference type="InterPro" id="IPR012944">
    <property type="entry name" value="SusD_RagB_dom"/>
</dbReference>
<dbReference type="InterPro" id="IPR011990">
    <property type="entry name" value="TPR-like_helical_dom_sf"/>
</dbReference>
<evidence type="ECO:0000259" key="6">
    <source>
        <dbReference type="Pfam" id="PF07980"/>
    </source>
</evidence>